<dbReference type="InterPro" id="IPR013785">
    <property type="entry name" value="Aldolase_TIM"/>
</dbReference>
<feature type="active site" description="Schiff-base intermediate with acetaldehyde" evidence="9">
    <location>
        <position position="220"/>
    </location>
</feature>
<comment type="pathway">
    <text evidence="1">Carbohydrate degradation; 2-deoxy-D-ribose 1-phosphate degradation; D-glyceraldehyde 3-phosphate and acetaldehyde from 2-deoxy-alpha-D-ribose 1-phosphate: step 2/2.</text>
</comment>
<proteinExistence type="inferred from homology"/>
<dbReference type="Gene3D" id="3.20.20.70">
    <property type="entry name" value="Aldolase class I"/>
    <property type="match status" value="1"/>
</dbReference>
<dbReference type="EC" id="4.1.2.4" evidence="3"/>
<gene>
    <name evidence="10" type="ORF">PLXY2_LOCUS8785</name>
</gene>
<dbReference type="Proteomes" id="UP000653454">
    <property type="component" value="Unassembled WGS sequence"/>
</dbReference>
<keyword evidence="5 9" id="KW-0704">Schiff base</keyword>
<dbReference type="GO" id="GO:0009264">
    <property type="term" value="P:deoxyribonucleotide catabolic process"/>
    <property type="evidence" value="ECO:0007669"/>
    <property type="project" value="InterPro"/>
</dbReference>
<dbReference type="NCBIfam" id="TIGR00126">
    <property type="entry name" value="deoC"/>
    <property type="match status" value="1"/>
</dbReference>
<evidence type="ECO:0000256" key="7">
    <source>
        <dbReference type="ARBA" id="ARBA00032755"/>
    </source>
</evidence>
<dbReference type="SUPFAM" id="SSF51569">
    <property type="entry name" value="Aldolase"/>
    <property type="match status" value="1"/>
</dbReference>
<name>A0A8S4FEQ1_PLUXY</name>
<evidence type="ECO:0000256" key="1">
    <source>
        <dbReference type="ARBA" id="ARBA00004816"/>
    </source>
</evidence>
<evidence type="ECO:0000256" key="2">
    <source>
        <dbReference type="ARBA" id="ARBA00009473"/>
    </source>
</evidence>
<protein>
    <recommendedName>
        <fullName evidence="3">deoxyribose-phosphate aldolase</fullName>
        <ecNumber evidence="3">4.1.2.4</ecNumber>
    </recommendedName>
    <alternativeName>
        <fullName evidence="7">2-deoxy-D-ribose 5-phosphate aldolase</fullName>
    </alternativeName>
    <alternativeName>
        <fullName evidence="6">Phosphodeoxyriboaldolase</fullName>
    </alternativeName>
</protein>
<evidence type="ECO:0000256" key="5">
    <source>
        <dbReference type="ARBA" id="ARBA00023270"/>
    </source>
</evidence>
<evidence type="ECO:0000313" key="11">
    <source>
        <dbReference type="Proteomes" id="UP000653454"/>
    </source>
</evidence>
<reference evidence="10" key="1">
    <citation type="submission" date="2020-11" db="EMBL/GenBank/DDBJ databases">
        <authorList>
            <person name="Whiteford S."/>
        </authorList>
    </citation>
    <scope>NUCLEOTIDE SEQUENCE</scope>
</reference>
<dbReference type="InterPro" id="IPR011343">
    <property type="entry name" value="DeoC"/>
</dbReference>
<dbReference type="EMBL" id="CAJHNJ030000033">
    <property type="protein sequence ID" value="CAG9126986.1"/>
    <property type="molecule type" value="Genomic_DNA"/>
</dbReference>
<dbReference type="InterPro" id="IPR002915">
    <property type="entry name" value="DeoC/FbaB/LacD_aldolase"/>
</dbReference>
<evidence type="ECO:0000313" key="10">
    <source>
        <dbReference type="EMBL" id="CAG9126986.1"/>
    </source>
</evidence>
<evidence type="ECO:0000256" key="3">
    <source>
        <dbReference type="ARBA" id="ARBA00012515"/>
    </source>
</evidence>
<evidence type="ECO:0000256" key="4">
    <source>
        <dbReference type="ARBA" id="ARBA00023239"/>
    </source>
</evidence>
<dbReference type="GO" id="GO:0005737">
    <property type="term" value="C:cytoplasm"/>
    <property type="evidence" value="ECO:0007669"/>
    <property type="project" value="InterPro"/>
</dbReference>
<evidence type="ECO:0000256" key="8">
    <source>
        <dbReference type="ARBA" id="ARBA00048791"/>
    </source>
</evidence>
<feature type="active site" description="Proton donor/acceptor" evidence="9">
    <location>
        <position position="256"/>
    </location>
</feature>
<evidence type="ECO:0000256" key="9">
    <source>
        <dbReference type="PIRSR" id="PIRSR001357-50"/>
    </source>
</evidence>
<comment type="caution">
    <text evidence="10">The sequence shown here is derived from an EMBL/GenBank/DDBJ whole genome shotgun (WGS) entry which is preliminary data.</text>
</comment>
<dbReference type="GO" id="GO:0004139">
    <property type="term" value="F:deoxyribose-phosphate aldolase activity"/>
    <property type="evidence" value="ECO:0007669"/>
    <property type="project" value="UniProtKB-EC"/>
</dbReference>
<accession>A0A8S4FEQ1</accession>
<dbReference type="GO" id="GO:0016052">
    <property type="term" value="P:carbohydrate catabolic process"/>
    <property type="evidence" value="ECO:0007669"/>
    <property type="project" value="TreeGrafter"/>
</dbReference>
<dbReference type="PANTHER" id="PTHR10889">
    <property type="entry name" value="DEOXYRIBOSE-PHOSPHATE ALDOLASE"/>
    <property type="match status" value="1"/>
</dbReference>
<dbReference type="PIRSF" id="PIRSF001357">
    <property type="entry name" value="DeoC"/>
    <property type="match status" value="1"/>
</dbReference>
<keyword evidence="11" id="KW-1185">Reference proteome</keyword>
<dbReference type="SMART" id="SM01133">
    <property type="entry name" value="DeoC"/>
    <property type="match status" value="1"/>
</dbReference>
<dbReference type="CDD" id="cd00959">
    <property type="entry name" value="DeoC"/>
    <property type="match status" value="1"/>
</dbReference>
<evidence type="ECO:0000256" key="6">
    <source>
        <dbReference type="ARBA" id="ARBA00031814"/>
    </source>
</evidence>
<comment type="similarity">
    <text evidence="2">Belongs to the DeoC/FbaB aldolase family. DeoC type 2 subfamily.</text>
</comment>
<dbReference type="Pfam" id="PF01791">
    <property type="entry name" value="DeoC"/>
    <property type="match status" value="1"/>
</dbReference>
<dbReference type="FunFam" id="3.20.20.70:FF:000106">
    <property type="entry name" value="Deoxyribose-phosphate aldolase"/>
    <property type="match status" value="1"/>
</dbReference>
<dbReference type="PANTHER" id="PTHR10889:SF3">
    <property type="entry name" value="DEOXYRIBOSE-PHOSPHATE ALDOLASE"/>
    <property type="match status" value="1"/>
</dbReference>
<comment type="catalytic activity">
    <reaction evidence="8">
        <text>2-deoxy-D-ribose 5-phosphate = D-glyceraldehyde 3-phosphate + acetaldehyde</text>
        <dbReference type="Rhea" id="RHEA:12821"/>
        <dbReference type="ChEBI" id="CHEBI:15343"/>
        <dbReference type="ChEBI" id="CHEBI:59776"/>
        <dbReference type="ChEBI" id="CHEBI:62877"/>
        <dbReference type="EC" id="4.1.2.4"/>
    </reaction>
</comment>
<dbReference type="AlphaFoldDB" id="A0A8S4FEQ1"/>
<keyword evidence="4" id="KW-0456">Lyase</keyword>
<sequence>MELTFETFSDSYLKNVYINHSNVEADVQRILSANKVEEKDNVAGWLLKAISLIDLTTLAGDDTKSNVSRLCVKAVTPLSKVLSKSLGFGEDDGITTAAVCVYPSRVADAHETLKLLEATGKVNIAAVATGFPSGQFPLSTRLQEIEYAVSHGANEIDVVLDRSLVLGGLWSQVFEEVKQMKKACGDAHLKVILGVGELGTYRNVYKASMVSMFAGADFIKTSTGKEAVNATLPIGLVMCRAIRHYHDATGRKVGLKPAGGIKTARDAINWLILVHSELGADWLTPSLFRIGASSLLGVIEKHLYTHAYGVLLDDSRFKFI</sequence>
<organism evidence="10 11">
    <name type="scientific">Plutella xylostella</name>
    <name type="common">Diamondback moth</name>
    <name type="synonym">Plutella maculipennis</name>
    <dbReference type="NCBI Taxonomy" id="51655"/>
    <lineage>
        <taxon>Eukaryota</taxon>
        <taxon>Metazoa</taxon>
        <taxon>Ecdysozoa</taxon>
        <taxon>Arthropoda</taxon>
        <taxon>Hexapoda</taxon>
        <taxon>Insecta</taxon>
        <taxon>Pterygota</taxon>
        <taxon>Neoptera</taxon>
        <taxon>Endopterygota</taxon>
        <taxon>Lepidoptera</taxon>
        <taxon>Glossata</taxon>
        <taxon>Ditrysia</taxon>
        <taxon>Yponomeutoidea</taxon>
        <taxon>Plutellidae</taxon>
        <taxon>Plutella</taxon>
    </lineage>
</organism>